<dbReference type="AlphaFoldDB" id="A0A151GUZ4"/>
<dbReference type="EMBL" id="LAYC01000001">
    <property type="protein sequence ID" value="KYK60891.1"/>
    <property type="molecule type" value="Genomic_DNA"/>
</dbReference>
<evidence type="ECO:0000313" key="2">
    <source>
        <dbReference type="EMBL" id="KYK60891.1"/>
    </source>
</evidence>
<dbReference type="InParanoid" id="A0A151GUZ4"/>
<proteinExistence type="predicted"/>
<dbReference type="PANTHER" id="PTHR35910:SF6">
    <property type="entry name" value="2EXR DOMAIN-CONTAINING PROTEIN"/>
    <property type="match status" value="1"/>
</dbReference>
<feature type="domain" description="2EXR" evidence="1">
    <location>
        <begin position="4"/>
        <end position="94"/>
    </location>
</feature>
<dbReference type="PANTHER" id="PTHR35910">
    <property type="entry name" value="2EXR DOMAIN-CONTAINING PROTEIN"/>
    <property type="match status" value="1"/>
</dbReference>
<dbReference type="RefSeq" id="XP_040660243.1">
    <property type="nucleotide sequence ID" value="XM_040799360.1"/>
</dbReference>
<dbReference type="GeneID" id="63714673"/>
<dbReference type="InterPro" id="IPR045518">
    <property type="entry name" value="2EXR"/>
</dbReference>
<dbReference type="Proteomes" id="UP000076580">
    <property type="component" value="Chromosome 01"/>
</dbReference>
<evidence type="ECO:0000259" key="1">
    <source>
        <dbReference type="Pfam" id="PF20150"/>
    </source>
</evidence>
<comment type="caution">
    <text evidence="2">The sequence shown here is derived from an EMBL/GenBank/DDBJ whole genome shotgun (WGS) entry which is preliminary data.</text>
</comment>
<protein>
    <recommendedName>
        <fullName evidence="1">2EXR domain-containing protein</fullName>
    </recommendedName>
</protein>
<dbReference type="Pfam" id="PF20150">
    <property type="entry name" value="2EXR"/>
    <property type="match status" value="1"/>
</dbReference>
<dbReference type="OrthoDB" id="3473305at2759"/>
<evidence type="ECO:0000313" key="3">
    <source>
        <dbReference type="Proteomes" id="UP000076580"/>
    </source>
</evidence>
<reference evidence="2 3" key="1">
    <citation type="journal article" date="2016" name="Sci. Rep.">
        <title>Insights into Adaptations to a Near-Obligate Nematode Endoparasitic Lifestyle from the Finished Genome of Drechmeria coniospora.</title>
        <authorList>
            <person name="Zhang L."/>
            <person name="Zhou Z."/>
            <person name="Guo Q."/>
            <person name="Fokkens L."/>
            <person name="Miskei M."/>
            <person name="Pocsi I."/>
            <person name="Zhang W."/>
            <person name="Chen M."/>
            <person name="Wang L."/>
            <person name="Sun Y."/>
            <person name="Donzelli B.G."/>
            <person name="Gibson D.M."/>
            <person name="Nelson D.R."/>
            <person name="Luo J.G."/>
            <person name="Rep M."/>
            <person name="Liu H."/>
            <person name="Yang S."/>
            <person name="Wang J."/>
            <person name="Krasnoff S.B."/>
            <person name="Xu Y."/>
            <person name="Molnar I."/>
            <person name="Lin M."/>
        </authorList>
    </citation>
    <scope>NUCLEOTIDE SEQUENCE [LARGE SCALE GENOMIC DNA]</scope>
    <source>
        <strain evidence="2 3">ARSEF 6962</strain>
    </source>
</reference>
<gene>
    <name evidence="2" type="ORF">DCS_02030</name>
</gene>
<name>A0A151GUZ4_DRECN</name>
<organism evidence="2 3">
    <name type="scientific">Drechmeria coniospora</name>
    <name type="common">Nematophagous fungus</name>
    <name type="synonym">Meria coniospora</name>
    <dbReference type="NCBI Taxonomy" id="98403"/>
    <lineage>
        <taxon>Eukaryota</taxon>
        <taxon>Fungi</taxon>
        <taxon>Dikarya</taxon>
        <taxon>Ascomycota</taxon>
        <taxon>Pezizomycotina</taxon>
        <taxon>Sordariomycetes</taxon>
        <taxon>Hypocreomycetidae</taxon>
        <taxon>Hypocreales</taxon>
        <taxon>Ophiocordycipitaceae</taxon>
        <taxon>Drechmeria</taxon>
    </lineage>
</organism>
<keyword evidence="3" id="KW-1185">Reference proteome</keyword>
<sequence>MATFHPFPHLFPELRAHIWRLTADPRLVSIRVRKTATSDLAAKRYQYASPTPPPAVMHVCQESRKLALYQEAFVAGGSNVPRSYIWVNFEEDMICLEDDSVEWLSPHDTDIRRLRFTVPRGDLGATFYEYFAHRSHEMLERFTALRALHLAIGENILLWGSTVCGPGYGACPRENVRFEDLKTGLLLTGPQLEMTYSWSELDGGRVQDMEDFDDELQFMLDNDTGLDLSTYAKMD</sequence>
<accession>A0A151GUZ4</accession>